<evidence type="ECO:0000259" key="1">
    <source>
        <dbReference type="PROSITE" id="PS50112"/>
    </source>
</evidence>
<dbReference type="EMBL" id="WTVM01000157">
    <property type="protein sequence ID" value="NMG04796.1"/>
    <property type="molecule type" value="Genomic_DNA"/>
</dbReference>
<keyword evidence="3" id="KW-1185">Reference proteome</keyword>
<gene>
    <name evidence="2" type="ORF">GPA21_17730</name>
</gene>
<dbReference type="RefSeq" id="WP_168989433.1">
    <property type="nucleotide sequence ID" value="NZ_CAWPHM010000063.1"/>
</dbReference>
<sequence>MTNHDPYPDSDHQHPEPFRADFSEGLETGLYLALLELIDEGLIITGDETIIEVNSAACRLLERDYRTLAGQPLATVFPSEKAFLDARAKLFIQGQMRGSIQVSLPGARRRNLRFIAAARIRPGIHALILSPDIIAEAYAEQPAGDTVWPQLAAAMAQGIFVIDSEGRISAANGSAQRRLDLTSDKLVGRAIDTLFRIEYESSGRAPRVSLLNITNQESLHGRMLDGPRPGWRLLVLDSPEASETPPITAVRPAIENLSDKTFRTNPLPMLLCDGAEHRIVDANAAATRIFGHDRDGLKRLTIGALRADGEQGVSASGNWRFRQQDGQLFECHVITWPVGDPAHPEAIAVTLAWPAVPVKIVPRRPRG</sequence>
<dbReference type="AlphaFoldDB" id="A0A972F9I5"/>
<proteinExistence type="predicted"/>
<evidence type="ECO:0000313" key="3">
    <source>
        <dbReference type="Proteomes" id="UP000599523"/>
    </source>
</evidence>
<reference evidence="2" key="1">
    <citation type="submission" date="2019-12" db="EMBL/GenBank/DDBJ databases">
        <title>Comparative genomics gives insights into the taxonomy of the Azoarcus-Aromatoleum group and reveals separate origins of nif in the plant-associated Azoarcus and non-plant-associated Aromatoleum sub-groups.</title>
        <authorList>
            <person name="Lafos M."/>
            <person name="Maluk M."/>
            <person name="Batista M."/>
            <person name="Junghare M."/>
            <person name="Carmona M."/>
            <person name="Faoro H."/>
            <person name="Cruz L.M."/>
            <person name="Battistoni F."/>
            <person name="De Souza E."/>
            <person name="Pedrosa F."/>
            <person name="Chen W.-M."/>
            <person name="Poole P.S."/>
            <person name="Dixon R.A."/>
            <person name="James E.K."/>
        </authorList>
    </citation>
    <scope>NUCLEOTIDE SEQUENCE</scope>
    <source>
        <strain evidence="2">NSC3</strain>
    </source>
</reference>
<organism evidence="2 3">
    <name type="scientific">Azoarcus taiwanensis</name>
    <dbReference type="NCBI Taxonomy" id="666964"/>
    <lineage>
        <taxon>Bacteria</taxon>
        <taxon>Pseudomonadati</taxon>
        <taxon>Pseudomonadota</taxon>
        <taxon>Betaproteobacteria</taxon>
        <taxon>Rhodocyclales</taxon>
        <taxon>Zoogloeaceae</taxon>
        <taxon>Azoarcus</taxon>
    </lineage>
</organism>
<dbReference type="GO" id="GO:0006355">
    <property type="term" value="P:regulation of DNA-templated transcription"/>
    <property type="evidence" value="ECO:0007669"/>
    <property type="project" value="InterPro"/>
</dbReference>
<evidence type="ECO:0000313" key="2">
    <source>
        <dbReference type="EMBL" id="NMG04796.1"/>
    </source>
</evidence>
<dbReference type="PROSITE" id="PS50112">
    <property type="entry name" value="PAS"/>
    <property type="match status" value="1"/>
</dbReference>
<protein>
    <submittedName>
        <fullName evidence="2">PAS domain-containing protein</fullName>
    </submittedName>
</protein>
<name>A0A972F9I5_9RHOO</name>
<dbReference type="SMART" id="SM00091">
    <property type="entry name" value="PAS"/>
    <property type="match status" value="3"/>
</dbReference>
<dbReference type="Pfam" id="PF13426">
    <property type="entry name" value="PAS_9"/>
    <property type="match status" value="1"/>
</dbReference>
<dbReference type="SUPFAM" id="SSF55785">
    <property type="entry name" value="PYP-like sensor domain (PAS domain)"/>
    <property type="match status" value="3"/>
</dbReference>
<dbReference type="Gene3D" id="3.30.450.20">
    <property type="entry name" value="PAS domain"/>
    <property type="match status" value="2"/>
</dbReference>
<dbReference type="Pfam" id="PF00989">
    <property type="entry name" value="PAS"/>
    <property type="match status" value="1"/>
</dbReference>
<dbReference type="InterPro" id="IPR000014">
    <property type="entry name" value="PAS"/>
</dbReference>
<dbReference type="InterPro" id="IPR013767">
    <property type="entry name" value="PAS_fold"/>
</dbReference>
<dbReference type="CDD" id="cd00130">
    <property type="entry name" value="PAS"/>
    <property type="match status" value="1"/>
</dbReference>
<dbReference type="Proteomes" id="UP000599523">
    <property type="component" value="Unassembled WGS sequence"/>
</dbReference>
<accession>A0A972F9I5</accession>
<feature type="domain" description="PAS" evidence="1">
    <location>
        <begin position="159"/>
        <end position="189"/>
    </location>
</feature>
<comment type="caution">
    <text evidence="2">The sequence shown here is derived from an EMBL/GenBank/DDBJ whole genome shotgun (WGS) entry which is preliminary data.</text>
</comment>
<dbReference type="Pfam" id="PF13188">
    <property type="entry name" value="PAS_8"/>
    <property type="match status" value="1"/>
</dbReference>
<dbReference type="InterPro" id="IPR035965">
    <property type="entry name" value="PAS-like_dom_sf"/>
</dbReference>